<protein>
    <submittedName>
        <fullName evidence="1">Uncharacterized protein</fullName>
    </submittedName>
</protein>
<gene>
    <name evidence="1" type="ORF">HHT355_2642</name>
</gene>
<dbReference type="AlphaFoldDB" id="A0A0H5SZJ9"/>
<evidence type="ECO:0000313" key="2">
    <source>
        <dbReference type="Proteomes" id="UP000236497"/>
    </source>
</evidence>
<dbReference type="RefSeq" id="WP_103203888.1">
    <property type="nucleotide sequence ID" value="NZ_CVTD020000029.1"/>
</dbReference>
<proteinExistence type="predicted"/>
<name>A0A0H5SZJ9_HERHM</name>
<accession>A0A0H5SZJ9</accession>
<dbReference type="EMBL" id="CVTD020000029">
    <property type="protein sequence ID" value="CRZ35823.1"/>
    <property type="molecule type" value="Genomic_DNA"/>
</dbReference>
<dbReference type="OrthoDB" id="2961996at2"/>
<reference evidence="1 2" key="1">
    <citation type="submission" date="2015-06" db="EMBL/GenBank/DDBJ databases">
        <authorList>
            <person name="Wibberg Daniel"/>
        </authorList>
    </citation>
    <scope>NUCLEOTIDE SEQUENCE [LARGE SCALE GENOMIC DNA]</scope>
    <source>
        <strain evidence="1 2">T3/55T</strain>
    </source>
</reference>
<organism evidence="1 2">
    <name type="scientific">Herbinix hemicellulosilytica</name>
    <dbReference type="NCBI Taxonomy" id="1564487"/>
    <lineage>
        <taxon>Bacteria</taxon>
        <taxon>Bacillati</taxon>
        <taxon>Bacillota</taxon>
        <taxon>Clostridia</taxon>
        <taxon>Lachnospirales</taxon>
        <taxon>Lachnospiraceae</taxon>
        <taxon>Herbinix</taxon>
    </lineage>
</organism>
<dbReference type="Proteomes" id="UP000236497">
    <property type="component" value="Unassembled WGS sequence"/>
</dbReference>
<keyword evidence="2" id="KW-1185">Reference proteome</keyword>
<evidence type="ECO:0000313" key="1">
    <source>
        <dbReference type="EMBL" id="CRZ35823.1"/>
    </source>
</evidence>
<sequence>MNKETIIDFIKKEFKEGKIRNEMFPMMTKFGVRDYSETVHTIGLNYITAIGRFVEGVASLSECPVYPYSERSHYGQMVAESQASYEIKVNEVRPDSIWYSKEDNSPILICEFERYEKNRRKDLKIKEKIQNLLLAYHQLGGNVPIILFVYWSYAGENPEDIEECISILDNGFKKNDGTYVRGINALKTTYLVYRCVASGNVDNLTLNQWVEVG</sequence>